<name>A0A6M8N8R7_9BACT</name>
<comment type="caution">
    <text evidence="1">The sequence shown here is derived from an EMBL/GenBank/DDBJ whole genome shotgun (WGS) entry which is preliminary data.</text>
</comment>
<evidence type="ECO:0000313" key="1">
    <source>
        <dbReference type="EMBL" id="RXI38251.1"/>
    </source>
</evidence>
<dbReference type="Proteomes" id="UP000290378">
    <property type="component" value="Unassembled WGS sequence"/>
</dbReference>
<sequence length="228" mass="25698">MAKDKTYSESCRGDNARNNIVKNYIVEPQFRMSLLPNQKFHNCCTANLVEYDSNSTTELVVFKITKKSNQNFSQILKMGNDCAKKLINVSNNAGGNIQMPNMINLLSTINGTSISSRGTSTISMPISREILVNRELLKAIFMVVFLAWEGKELSVKLTNIILRLSNPTNIDIISDDEICYFINGVLSKDQQNRTLEQIYNDVSSKFMKMGTMSFNNLVGYYNSIVCRG</sequence>
<dbReference type="RefSeq" id="WP_129014330.1">
    <property type="nucleotide sequence ID" value="NZ_CBCSEI010000016.1"/>
</dbReference>
<protein>
    <submittedName>
        <fullName evidence="1">Uncharacterized protein</fullName>
    </submittedName>
</protein>
<gene>
    <name evidence="1" type="ORF">CP963_11510</name>
</gene>
<dbReference type="EMBL" id="NXII01000020">
    <property type="protein sequence ID" value="RXI38251.1"/>
    <property type="molecule type" value="Genomic_DNA"/>
</dbReference>
<proteinExistence type="predicted"/>
<organism evidence="1 2">
    <name type="scientific">Arcobacter cloacae</name>
    <dbReference type="NCBI Taxonomy" id="1054034"/>
    <lineage>
        <taxon>Bacteria</taxon>
        <taxon>Pseudomonadati</taxon>
        <taxon>Campylobacterota</taxon>
        <taxon>Epsilonproteobacteria</taxon>
        <taxon>Campylobacterales</taxon>
        <taxon>Arcobacteraceae</taxon>
        <taxon>Arcobacter</taxon>
    </lineage>
</organism>
<keyword evidence="2" id="KW-1185">Reference proteome</keyword>
<reference evidence="1 2" key="1">
    <citation type="submission" date="2017-09" db="EMBL/GenBank/DDBJ databases">
        <title>Genomics of the genus Arcobacter.</title>
        <authorList>
            <person name="Perez-Cataluna A."/>
            <person name="Figueras M.J."/>
            <person name="Salas-Masso N."/>
        </authorList>
    </citation>
    <scope>NUCLEOTIDE SEQUENCE [LARGE SCALE GENOMIC DNA]</scope>
    <source>
        <strain evidence="1 2">CECT 7834</strain>
    </source>
</reference>
<accession>A0A6M8N8R7</accession>
<evidence type="ECO:0000313" key="2">
    <source>
        <dbReference type="Proteomes" id="UP000290378"/>
    </source>
</evidence>
<dbReference type="AlphaFoldDB" id="A0A6M8N8R7"/>